<sequence>MLVGLTIIRFSIDEMRDDSHRQQENSYFSYSLYRALLSQFPGD</sequence>
<dbReference type="AlphaFoldDB" id="A0A1Y0B4C2"/>
<gene>
    <name evidence="1" type="ORF">AEK19_MT2083</name>
</gene>
<accession>A0A1Y0B4C2</accession>
<name>A0A1Y0B4C2_9LAMI</name>
<keyword evidence="1" id="KW-0496">Mitochondrion</keyword>
<evidence type="ECO:0000313" key="1">
    <source>
        <dbReference type="EMBL" id="ART32238.1"/>
    </source>
</evidence>
<proteinExistence type="predicted"/>
<geneLocation type="mitochondrion" evidence="1"/>
<dbReference type="EMBL" id="KY774314">
    <property type="protein sequence ID" value="ART32238.1"/>
    <property type="molecule type" value="Genomic_DNA"/>
</dbReference>
<organism evidence="1">
    <name type="scientific">Utricularia reniformis</name>
    <dbReference type="NCBI Taxonomy" id="192314"/>
    <lineage>
        <taxon>Eukaryota</taxon>
        <taxon>Viridiplantae</taxon>
        <taxon>Streptophyta</taxon>
        <taxon>Embryophyta</taxon>
        <taxon>Tracheophyta</taxon>
        <taxon>Spermatophyta</taxon>
        <taxon>Magnoliopsida</taxon>
        <taxon>eudicotyledons</taxon>
        <taxon>Gunneridae</taxon>
        <taxon>Pentapetalae</taxon>
        <taxon>asterids</taxon>
        <taxon>lamiids</taxon>
        <taxon>Lamiales</taxon>
        <taxon>Lentibulariaceae</taxon>
        <taxon>Utricularia</taxon>
    </lineage>
</organism>
<reference evidence="1" key="1">
    <citation type="submission" date="2017-03" db="EMBL/GenBank/DDBJ databases">
        <title>The mitochondrial genome of the carnivorous plant Utricularia reniformis (Lentibulariaceae): structure, comparative analysis and evolutionary landmarks.</title>
        <authorList>
            <person name="Silva S.R."/>
            <person name="Alvarenga D.O."/>
            <person name="Michael T.P."/>
            <person name="Miranda V.F.O."/>
            <person name="Varani A.M."/>
        </authorList>
    </citation>
    <scope>NUCLEOTIDE SEQUENCE</scope>
</reference>
<protein>
    <submittedName>
        <fullName evidence="1">Uncharacterized protein</fullName>
    </submittedName>
</protein>